<dbReference type="PANTHER" id="PTHR24026">
    <property type="entry name" value="FAT ATYPICAL CADHERIN-RELATED"/>
    <property type="match status" value="1"/>
</dbReference>
<dbReference type="EMBL" id="NIVC01003581">
    <property type="protein sequence ID" value="PAA50702.1"/>
    <property type="molecule type" value="Genomic_DNA"/>
</dbReference>
<feature type="domain" description="Cadherin" evidence="23">
    <location>
        <begin position="451"/>
        <end position="559"/>
    </location>
</feature>
<dbReference type="InterPro" id="IPR001791">
    <property type="entry name" value="Laminin_G"/>
</dbReference>
<feature type="domain" description="Cadherin" evidence="23">
    <location>
        <begin position="22"/>
        <end position="124"/>
    </location>
</feature>
<keyword evidence="7" id="KW-0677">Repeat</keyword>
<dbReference type="SMART" id="SM00112">
    <property type="entry name" value="CA"/>
    <property type="match status" value="8"/>
</dbReference>
<gene>
    <name evidence="24" type="ORF">BOX15_Mlig001113g4</name>
</gene>
<dbReference type="SUPFAM" id="SSF49899">
    <property type="entry name" value="Concanavalin A-like lectins/glucanases"/>
    <property type="match status" value="1"/>
</dbReference>
<dbReference type="InterPro" id="IPR015919">
    <property type="entry name" value="Cadherin-like_sf"/>
</dbReference>
<evidence type="ECO:0000259" key="20">
    <source>
        <dbReference type="PROSITE" id="PS50027"/>
    </source>
</evidence>
<evidence type="ECO:0000313" key="25">
    <source>
        <dbReference type="Proteomes" id="UP000215902"/>
    </source>
</evidence>
<dbReference type="Pfam" id="PF00053">
    <property type="entry name" value="EGF_laminin"/>
    <property type="match status" value="1"/>
</dbReference>
<dbReference type="InterPro" id="IPR036445">
    <property type="entry name" value="GPCR_2_extracell_dom_sf"/>
</dbReference>
<evidence type="ECO:0000256" key="5">
    <source>
        <dbReference type="ARBA" id="ARBA00022692"/>
    </source>
</evidence>
<evidence type="ECO:0000256" key="11">
    <source>
        <dbReference type="ARBA" id="ARBA00023157"/>
    </source>
</evidence>
<dbReference type="PANTHER" id="PTHR24026:SF51">
    <property type="entry name" value="PROTOCADHERIN-LIKE WING POLARITY PROTEIN STAN"/>
    <property type="match status" value="1"/>
</dbReference>
<dbReference type="InterPro" id="IPR001879">
    <property type="entry name" value="GPCR_2_extracellular_dom"/>
</dbReference>
<feature type="compositionally biased region" description="Low complexity" evidence="15">
    <location>
        <begin position="2678"/>
        <end position="2728"/>
    </location>
</feature>
<dbReference type="CDD" id="cd11304">
    <property type="entry name" value="Cadherin_repeat"/>
    <property type="match status" value="9"/>
</dbReference>
<dbReference type="InterPro" id="IPR057244">
    <property type="entry name" value="GAIN_B"/>
</dbReference>
<keyword evidence="25" id="KW-1185">Reference proteome</keyword>
<feature type="transmembrane region" description="Helical" evidence="16">
    <location>
        <begin position="2265"/>
        <end position="2286"/>
    </location>
</feature>
<feature type="domain" description="G-protein coupled receptors family 2 profile 1" evidence="22">
    <location>
        <begin position="1831"/>
        <end position="1908"/>
    </location>
</feature>
<dbReference type="PRINTS" id="PR00205">
    <property type="entry name" value="CADHERIN"/>
</dbReference>
<dbReference type="FunFam" id="2.60.40.60:FF:000020">
    <property type="entry name" value="Dachsous cadherin-related 1b"/>
    <property type="match status" value="3"/>
</dbReference>
<evidence type="ECO:0000259" key="23">
    <source>
        <dbReference type="PROSITE" id="PS50268"/>
    </source>
</evidence>
<dbReference type="Pfam" id="PF00054">
    <property type="entry name" value="Laminin_G_1"/>
    <property type="match status" value="1"/>
</dbReference>
<feature type="compositionally biased region" description="Polar residues" evidence="15">
    <location>
        <begin position="2468"/>
        <end position="2477"/>
    </location>
</feature>
<dbReference type="GO" id="GO:0004930">
    <property type="term" value="F:G protein-coupled receptor activity"/>
    <property type="evidence" value="ECO:0007669"/>
    <property type="project" value="InterPro"/>
</dbReference>
<dbReference type="InterPro" id="IPR020894">
    <property type="entry name" value="Cadherin_CS"/>
</dbReference>
<evidence type="ECO:0000256" key="9">
    <source>
        <dbReference type="ARBA" id="ARBA00022989"/>
    </source>
</evidence>
<keyword evidence="6 17" id="KW-0732">Signal</keyword>
<evidence type="ECO:0000256" key="13">
    <source>
        <dbReference type="PROSITE-ProRule" id="PRU00076"/>
    </source>
</evidence>
<dbReference type="SMART" id="SM00282">
    <property type="entry name" value="LamG"/>
    <property type="match status" value="1"/>
</dbReference>
<dbReference type="GO" id="GO:0005886">
    <property type="term" value="C:plasma membrane"/>
    <property type="evidence" value="ECO:0007669"/>
    <property type="project" value="UniProtKB-SubCell"/>
</dbReference>
<dbReference type="OrthoDB" id="26203at2759"/>
<dbReference type="PROSITE" id="PS50227">
    <property type="entry name" value="G_PROTEIN_RECEP_F2_3"/>
    <property type="match status" value="1"/>
</dbReference>
<dbReference type="GO" id="GO:0007156">
    <property type="term" value="P:homophilic cell adhesion via plasma membrane adhesion molecules"/>
    <property type="evidence" value="ECO:0007669"/>
    <property type="project" value="InterPro"/>
</dbReference>
<dbReference type="Gene3D" id="2.60.120.200">
    <property type="match status" value="1"/>
</dbReference>
<dbReference type="PROSITE" id="PS50026">
    <property type="entry name" value="EGF_3"/>
    <property type="match status" value="1"/>
</dbReference>
<dbReference type="SMART" id="SM00180">
    <property type="entry name" value="EGF_Lam"/>
    <property type="match status" value="1"/>
</dbReference>
<dbReference type="CDD" id="cd00055">
    <property type="entry name" value="EGF_Lam"/>
    <property type="match status" value="1"/>
</dbReference>
<evidence type="ECO:0000256" key="3">
    <source>
        <dbReference type="ARBA" id="ARBA00022475"/>
    </source>
</evidence>
<dbReference type="SMART" id="SM00008">
    <property type="entry name" value="HormR"/>
    <property type="match status" value="1"/>
</dbReference>
<evidence type="ECO:0000256" key="17">
    <source>
        <dbReference type="SAM" id="SignalP"/>
    </source>
</evidence>
<feature type="domain" description="Cadherin" evidence="23">
    <location>
        <begin position="232"/>
        <end position="341"/>
    </location>
</feature>
<dbReference type="Proteomes" id="UP000215902">
    <property type="component" value="Unassembled WGS sequence"/>
</dbReference>
<evidence type="ECO:0000256" key="8">
    <source>
        <dbReference type="ARBA" id="ARBA00022837"/>
    </source>
</evidence>
<feature type="disulfide bond" evidence="14">
    <location>
        <begin position="1820"/>
        <end position="1829"/>
    </location>
</feature>
<evidence type="ECO:0000256" key="15">
    <source>
        <dbReference type="SAM" id="MobiDB-lite"/>
    </source>
</evidence>
<evidence type="ECO:0000256" key="14">
    <source>
        <dbReference type="PROSITE-ProRule" id="PRU00460"/>
    </source>
</evidence>
<keyword evidence="5 16" id="KW-0812">Transmembrane</keyword>
<dbReference type="PROSITE" id="PS50221">
    <property type="entry name" value="GAIN_B"/>
    <property type="match status" value="1"/>
</dbReference>
<comment type="subcellular location">
    <subcellularLocation>
        <location evidence="2">Cell membrane</location>
        <topology evidence="2">Multi-pass membrane protein</topology>
    </subcellularLocation>
    <subcellularLocation>
        <location evidence="1">Membrane</location>
        <topology evidence="1">Single-pass membrane protein</topology>
    </subcellularLocation>
</comment>
<sequence>MLILLLGLGLLINFGTPISGYPFNTYTTSVPENMPSGTLVANMSMHFASAQYSILPLEDARSAGLFNINNITGLVTTSQSLDRETMPVHKLLVTALVTAGTTVTTATASLTVSVLDDNEFAPAFTQSVYSATIDENMPAGAFVAAVFATDMDSGPNAMVRYSIESCVPALDFGIASGTGRVVTLRSLDRESIQGYNVTIVASDSAMPTNRRLSSTCLLTVSVQDVNDHSPRLLPLYNASLREDALTGAVTDQLFILSLTAADADAGPNGNVTYRIISGNEGSRFRLDAISGNLSLVAALDYETTRDYTLRVQAADGGSPPRISTSSILISVLDVNDETPQFKQSNYAMSIPETLPVGEKFLLVEAVDPDSGLNGLVSYRLMHNGSSGTVEFPFNISKDAWLSATFPLDREQVGFYYFSVVATDAGQPRPRSATVSVALTVIDANDNWPNFSQPVYNSVIAETAPVGTFVATVLATDPDLGENGAIVYSLLRAEGAGDGAFAISASAKSGVVTLAARLDSAVQAEHRLTVQACDLGQPPKCSKAQLVVSVTPENRASPVFSAPPGGYKFRVLENATRGQAVGRLIATDADPGVNGLLRYSLLAGGSGSFVVDAASGILSVARDDALDRESQSVHYLTAVAADSGNPSRSATVDVEVGIDDVNDAAPTFPSGGASFVVNISESSPIRYPVARLVAKDADVGSNGVISYSLATGEGDGGLGDFSIDSSSGLVTVAKALDRETRPYYVLYVVAKDAGWPQLSSSGTVSVSLIDVNDSPPRWMPGSHDGVWQFSIAENSPAGTLIGNLLAQDADEGENAYLLFRLLSATASDGSGFPLSAFSLVQLNATSVALLANMSFDFESGTPPSPKQLRLVIRASSGPLFADTSVQVNITDLNDVAPILPDTDVYLIKRDLLSRIDALGRLTIVDPDTVNNFSYSIIAGNEAGAVFIDPATGVVSVDQRLNTDVNYNFSVTVRLSDGLHTTQGQLNLLSRYPSSDLIANSATLLINQTEPVGQQYLVTIGHLVASALPGIRSTLAGILHLPIDYILPIDAAVISQHPSNNWILFNLTLAVSVDSNFIQSIDRDLLIQSIAVYIDWLAGNASSGSGGLTAVTLASAAAESFCATEPCGSFQECSDRIAISGPATEQPPLSGPGILLRRHPTRPYIACRCPPGYSGYIRPWDCDLEANACYSGASVCPADSECLRLEAGRFLCRSSSSAETGPQYSLSFHSEVGGGFAAYRGFRNRHRLVLEIRFASLFADGLLLWTGRIGEAAATATDAVPDFLRVELVGGQLRVSYSLGGRPSTGWLRKPSSFSNGLSQRIRLRLLNSSLIAFDLADHCGGDSDARFFDVATRLARSDAGPTNWTVCAAALSSPTPLPPHACAHRDCQPRMLDLNSPLFVGGLPAAPLWPAGTPQFHGFIYGLAVDGSPIDLSKPMRLSPTGAVSVQSGSPPLPLAACMTSSSCPDMAPTGGGGDTFTLSSLSGSLVYRFPPGLPVQWPLQFGLHFRLPLTVTNEGDASEQQLMRLLLVSGRSVTLLLTAKGFLALEVKPVAGDAWLVTRAILSQVAGLRDSAWHRVDVTLPAAAASSARLSVDKGLRLNDSGLLFDSGPWQLGPDERVRETVTAIATGCVGGLWLTPAGALTNPAAGGASPGCPARSRCSPVACLHSGGRCLDNGNCQQCPPGFGGLNCDKRLCLAANPCSADGDGASVCRDRPAGAGGGIECGCSAGASGLLCDDSEVSQCPNSYWWKPAGQSVCTPCTCSSWSDGFSLACNSSTGACLCQPGYYNTGSACQRCGCYAIGSVSDACEKQANSASFKCTCRPGVTGSRCNRCQSPFAELTSTGCTVLYGLCPKVHSAGIWWPNTLQGQLTTIPCPAGYVGLASRYCLTELRNGSLWADPSVGNCTRMELDKLARFAVDGIDVDSPLSAALTVLDRIVNATEFWLSSDVIYARELQLVCGLLARLMEREIYLAKTGQVLSLAAIGGSANFTNSLLMSVERLLRPDTTQSWIDGKQFEFNCTASSLLASLESYTVAMATVAKLDGTASSDERQGLSVCSTGSSRLEPANSSSAVELTAQCGHPVSSQVSIVINLQLPSSASLATGVLVWSGNHSALLSQQADNSIQTVTPVVAVALSAVGNHTTNISSYLVNIQIEFINTTSVDEVMNATTNHRCAYWSHSLSSWSTHGCSLLTTDSSNESLICQCNHLSLFAIIGEAIQAPLPKPFLPPAGSYALIGLTCLLHLYHSSVCLAVARRCGNSLTYWTRFHASLSACLALLCQASLLTQIHQSVLCRFGSAALIYFSQSQLLWLCLMTCQACRLVWHGAKADCCGLATSRFIGCLLPAGSMGFTLALAGHLFTNDGAFCWVAPVGSLPVSVYLPYCLIYAVCICTCCCVYPALVVYRRNNGCCCNYGCNGICCYSQPDPSNGCHAADAANVATVGEPVIVRGILKGGLRSNGSAVPKKRSKGPSNGASVHNNVASVRSNAPSVPSIEAEEISCASSRLPMANQLQFADSLIASLPVAMPTCAIRSTLATAAWCLAYAAVSLDSADLYMTAGALWLAEAAAAVALEQAADPLGRSLWLRLRESGRLPRLEAKAAAVCAAAVQGPSQPAPPLQHPTIAAAPVVHFAAETANNSGGNNLASSHSSDNDTDSSSSSVSLELPPPSLMIPAAPNFGSPSNSQQRQQQHSASSMPSSPARTLPSASSRPSSSSTTATAGLGGTLQLLLPPLPPRHRRPSQQNASLPPATSDYCYDGPMADLTLSGASTGGESPVSGAFGMDIDTAYLPVLFPEETSV</sequence>
<evidence type="ECO:0000259" key="19">
    <source>
        <dbReference type="PROSITE" id="PS50026"/>
    </source>
</evidence>
<evidence type="ECO:0000313" key="24">
    <source>
        <dbReference type="EMBL" id="PAA50702.1"/>
    </source>
</evidence>
<keyword evidence="9 16" id="KW-1133">Transmembrane helix</keyword>
<proteinExistence type="predicted"/>
<dbReference type="STRING" id="282301.A0A267DQ91"/>
<dbReference type="InterPro" id="IPR002126">
    <property type="entry name" value="Cadherin-like_dom"/>
</dbReference>
<dbReference type="PROSITE" id="PS00232">
    <property type="entry name" value="CADHERIN_1"/>
    <property type="match status" value="1"/>
</dbReference>
<dbReference type="PROSITE" id="PS50027">
    <property type="entry name" value="EGF_LAM_2"/>
    <property type="match status" value="1"/>
</dbReference>
<evidence type="ECO:0000259" key="21">
    <source>
        <dbReference type="PROSITE" id="PS50221"/>
    </source>
</evidence>
<feature type="disulfide bond" evidence="14">
    <location>
        <begin position="1795"/>
        <end position="1807"/>
    </location>
</feature>
<evidence type="ECO:0000256" key="10">
    <source>
        <dbReference type="ARBA" id="ARBA00023136"/>
    </source>
</evidence>
<feature type="domain" description="GAIN-B" evidence="21">
    <location>
        <begin position="2061"/>
        <end position="2220"/>
    </location>
</feature>
<dbReference type="FunFam" id="2.60.40.60:FF:000033">
    <property type="entry name" value="FAT atypical cadherin 1"/>
    <property type="match status" value="1"/>
</dbReference>
<dbReference type="Gene3D" id="2.60.40.60">
    <property type="entry name" value="Cadherins"/>
    <property type="match status" value="9"/>
</dbReference>
<feature type="transmembrane region" description="Helical" evidence="16">
    <location>
        <begin position="2337"/>
        <end position="2358"/>
    </location>
</feature>
<dbReference type="SMART" id="SM00303">
    <property type="entry name" value="GPS"/>
    <property type="match status" value="1"/>
</dbReference>
<dbReference type="InterPro" id="IPR000742">
    <property type="entry name" value="EGF"/>
</dbReference>
<dbReference type="Gene3D" id="4.10.1240.10">
    <property type="entry name" value="GPCR, family 2, extracellular hormone receptor domain"/>
    <property type="match status" value="1"/>
</dbReference>
<keyword evidence="3" id="KW-1003">Cell membrane</keyword>
<evidence type="ECO:0000256" key="6">
    <source>
        <dbReference type="ARBA" id="ARBA00022729"/>
    </source>
</evidence>
<dbReference type="CDD" id="cd00110">
    <property type="entry name" value="LamG"/>
    <property type="match status" value="1"/>
</dbReference>
<feature type="compositionally biased region" description="Low complexity" evidence="15">
    <location>
        <begin position="2634"/>
        <end position="2662"/>
    </location>
</feature>
<dbReference type="FunFam" id="2.60.40.60:FF:000013">
    <property type="entry name" value="Cadherin EGF LAG seven-pass G-type receptor"/>
    <property type="match status" value="1"/>
</dbReference>
<feature type="region of interest" description="Disordered" evidence="15">
    <location>
        <begin position="2456"/>
        <end position="2477"/>
    </location>
</feature>
<comment type="caution">
    <text evidence="24">The sequence shown here is derived from an EMBL/GenBank/DDBJ whole genome shotgun (WGS) entry which is preliminary data.</text>
</comment>
<evidence type="ECO:0000256" key="1">
    <source>
        <dbReference type="ARBA" id="ARBA00004167"/>
    </source>
</evidence>
<feature type="disulfide bond" evidence="13">
    <location>
        <begin position="1725"/>
        <end position="1734"/>
    </location>
</feature>
<evidence type="ECO:0000256" key="16">
    <source>
        <dbReference type="SAM" id="Phobius"/>
    </source>
</evidence>
<feature type="domain" description="Cadherin" evidence="23">
    <location>
        <begin position="670"/>
        <end position="777"/>
    </location>
</feature>
<keyword evidence="4 13" id="KW-0245">EGF-like domain</keyword>
<evidence type="ECO:0000259" key="22">
    <source>
        <dbReference type="PROSITE" id="PS50227"/>
    </source>
</evidence>
<feature type="domain" description="Cadherin" evidence="23">
    <location>
        <begin position="342"/>
        <end position="450"/>
    </location>
</feature>
<keyword evidence="14" id="KW-0424">Laminin EGF-like domain</keyword>
<evidence type="ECO:0000256" key="4">
    <source>
        <dbReference type="ARBA" id="ARBA00022536"/>
    </source>
</evidence>
<feature type="signal peptide" evidence="17">
    <location>
        <begin position="1"/>
        <end position="20"/>
    </location>
</feature>
<dbReference type="Pfam" id="PF01825">
    <property type="entry name" value="GPS"/>
    <property type="match status" value="1"/>
</dbReference>
<feature type="domain" description="Laminin G" evidence="18">
    <location>
        <begin position="1223"/>
        <end position="1457"/>
    </location>
</feature>
<reference evidence="24 25" key="1">
    <citation type="submission" date="2017-06" db="EMBL/GenBank/DDBJ databases">
        <title>A platform for efficient transgenesis in Macrostomum lignano, a flatworm model organism for stem cell research.</title>
        <authorList>
            <person name="Berezikov E."/>
        </authorList>
    </citation>
    <scope>NUCLEOTIDE SEQUENCE [LARGE SCALE GENOMIC DNA]</scope>
    <source>
        <strain evidence="24">DV1</strain>
        <tissue evidence="24">Whole organism</tissue>
    </source>
</reference>
<dbReference type="PROSITE" id="PS50025">
    <property type="entry name" value="LAM_G_DOMAIN"/>
    <property type="match status" value="1"/>
</dbReference>
<feature type="domain" description="Cadherin" evidence="23">
    <location>
        <begin position="782"/>
        <end position="898"/>
    </location>
</feature>
<feature type="region of interest" description="Disordered" evidence="15">
    <location>
        <begin position="2634"/>
        <end position="2776"/>
    </location>
</feature>
<dbReference type="SUPFAM" id="SSF49313">
    <property type="entry name" value="Cadherin-like"/>
    <property type="match status" value="9"/>
</dbReference>
<feature type="transmembrane region" description="Helical" evidence="16">
    <location>
        <begin position="2232"/>
        <end position="2253"/>
    </location>
</feature>
<keyword evidence="10 16" id="KW-0472">Membrane</keyword>
<dbReference type="GO" id="GO:0005509">
    <property type="term" value="F:calcium ion binding"/>
    <property type="evidence" value="ECO:0007669"/>
    <property type="project" value="UniProtKB-UniRule"/>
</dbReference>
<dbReference type="Pfam" id="PF00028">
    <property type="entry name" value="Cadherin"/>
    <property type="match status" value="7"/>
</dbReference>
<dbReference type="InterPro" id="IPR046338">
    <property type="entry name" value="GAIN_dom_sf"/>
</dbReference>
<feature type="domain" description="Cadherin" evidence="23">
    <location>
        <begin position="562"/>
        <end position="667"/>
    </location>
</feature>
<keyword evidence="8 12" id="KW-0106">Calcium</keyword>
<keyword evidence="11 13" id="KW-1015">Disulfide bond</keyword>
<protein>
    <recommendedName>
        <fullName evidence="26">Protocadherin-like wing polarity protein stan</fullName>
    </recommendedName>
</protein>
<dbReference type="PROSITE" id="PS01248">
    <property type="entry name" value="EGF_LAM_1"/>
    <property type="match status" value="1"/>
</dbReference>
<feature type="domain" description="EGF-like" evidence="19">
    <location>
        <begin position="1690"/>
        <end position="1735"/>
    </location>
</feature>
<feature type="transmembrane region" description="Helical" evidence="16">
    <location>
        <begin position="2378"/>
        <end position="2402"/>
    </location>
</feature>
<evidence type="ECO:0000256" key="2">
    <source>
        <dbReference type="ARBA" id="ARBA00004651"/>
    </source>
</evidence>
<evidence type="ECO:0000256" key="12">
    <source>
        <dbReference type="PROSITE-ProRule" id="PRU00043"/>
    </source>
</evidence>
<organism evidence="24 25">
    <name type="scientific">Macrostomum lignano</name>
    <dbReference type="NCBI Taxonomy" id="282301"/>
    <lineage>
        <taxon>Eukaryota</taxon>
        <taxon>Metazoa</taxon>
        <taxon>Spiralia</taxon>
        <taxon>Lophotrochozoa</taxon>
        <taxon>Platyhelminthes</taxon>
        <taxon>Rhabditophora</taxon>
        <taxon>Macrostomorpha</taxon>
        <taxon>Macrostomida</taxon>
        <taxon>Macrostomidae</taxon>
        <taxon>Macrostomum</taxon>
    </lineage>
</organism>
<evidence type="ECO:0000259" key="18">
    <source>
        <dbReference type="PROSITE" id="PS50025"/>
    </source>
</evidence>
<comment type="caution">
    <text evidence="13">Lacks conserved residue(s) required for the propagation of feature annotation.</text>
</comment>
<dbReference type="PROSITE" id="PS50268">
    <property type="entry name" value="CADHERIN_2"/>
    <property type="match status" value="8"/>
</dbReference>
<name>A0A267DQ91_9PLAT</name>
<dbReference type="FunFam" id="2.60.40.60:FF:000094">
    <property type="entry name" value="protocadherin gamma-C4 isoform X2"/>
    <property type="match status" value="1"/>
</dbReference>
<evidence type="ECO:0000256" key="7">
    <source>
        <dbReference type="ARBA" id="ARBA00022737"/>
    </source>
</evidence>
<accession>A0A267DQ91</accession>
<feature type="domain" description="Laminin EGF-like" evidence="20">
    <location>
        <begin position="1795"/>
        <end position="1846"/>
    </location>
</feature>
<dbReference type="SMART" id="SM00181">
    <property type="entry name" value="EGF"/>
    <property type="match status" value="4"/>
</dbReference>
<dbReference type="PROSITE" id="PS00022">
    <property type="entry name" value="EGF_1"/>
    <property type="match status" value="1"/>
</dbReference>
<dbReference type="Gene3D" id="2.60.220.50">
    <property type="match status" value="1"/>
</dbReference>
<evidence type="ECO:0008006" key="26">
    <source>
        <dbReference type="Google" id="ProtNLM"/>
    </source>
</evidence>
<feature type="domain" description="Cadherin" evidence="23">
    <location>
        <begin position="125"/>
        <end position="232"/>
    </location>
</feature>
<feature type="transmembrane region" description="Helical" evidence="16">
    <location>
        <begin position="2306"/>
        <end position="2325"/>
    </location>
</feature>
<dbReference type="InterPro" id="IPR002049">
    <property type="entry name" value="LE_dom"/>
</dbReference>
<feature type="chain" id="PRO_5012311853" description="Protocadherin-like wing polarity protein stan" evidence="17">
    <location>
        <begin position="21"/>
        <end position="2797"/>
    </location>
</feature>
<dbReference type="InterPro" id="IPR000203">
    <property type="entry name" value="GPS"/>
</dbReference>
<dbReference type="Gene3D" id="2.10.25.10">
    <property type="entry name" value="Laminin"/>
    <property type="match status" value="1"/>
</dbReference>
<dbReference type="InterPro" id="IPR013320">
    <property type="entry name" value="ConA-like_dom_sf"/>
</dbReference>